<sequence length="138" mass="15486">MYLTAGKRLFVNPQFPLLLNGSEVVPDFVALDPAAKQVWLVEVSWAQEVSKLLKKCRNYVIHEALIQEQLGVACPPDWKIGLWLFLKGETAAVVSAKMTVLGNMELRIETLERAGAVWEWSKVKLHSGEPKVFVTEPV</sequence>
<reference evidence="1 2" key="1">
    <citation type="submission" date="2018-07" db="EMBL/GenBank/DDBJ databases">
        <title>Genome sequence of Azospirillum sp. ATCC 49961.</title>
        <authorList>
            <person name="Sant'Anna F.H."/>
            <person name="Baldani J.I."/>
            <person name="Zilli J.E."/>
            <person name="Reis V.M."/>
            <person name="Hartmann A."/>
            <person name="Cruz L."/>
            <person name="de Souza E.M."/>
            <person name="de Oliveira Pedrosa F."/>
            <person name="Passaglia L.M.P."/>
        </authorList>
    </citation>
    <scope>NUCLEOTIDE SEQUENCE [LARGE SCALE GENOMIC DNA]</scope>
    <source>
        <strain evidence="1 2">ATCC 49961</strain>
    </source>
</reference>
<evidence type="ECO:0000313" key="2">
    <source>
        <dbReference type="Proteomes" id="UP000480854"/>
    </source>
</evidence>
<proteinExistence type="predicted"/>
<dbReference type="AlphaFoldDB" id="A0A9W7KQS5"/>
<gene>
    <name evidence="1" type="ORF">DS843_22450</name>
</gene>
<evidence type="ECO:0000313" key="1">
    <source>
        <dbReference type="EMBL" id="KAA0677603.1"/>
    </source>
</evidence>
<dbReference type="Proteomes" id="UP000480854">
    <property type="component" value="Unassembled WGS sequence"/>
</dbReference>
<organism evidence="1 2">
    <name type="scientific">Roseomonas genomospecies 6</name>
    <dbReference type="NCBI Taxonomy" id="214106"/>
    <lineage>
        <taxon>Bacteria</taxon>
        <taxon>Pseudomonadati</taxon>
        <taxon>Pseudomonadota</taxon>
        <taxon>Alphaproteobacteria</taxon>
        <taxon>Acetobacterales</taxon>
        <taxon>Roseomonadaceae</taxon>
        <taxon>Roseomonas</taxon>
    </lineage>
</organism>
<protein>
    <submittedName>
        <fullName evidence="1">Uncharacterized protein</fullName>
    </submittedName>
</protein>
<comment type="caution">
    <text evidence="1">The sequence shown here is derived from an EMBL/GenBank/DDBJ whole genome shotgun (WGS) entry which is preliminary data.</text>
</comment>
<name>A0A9W7KQS5_9PROT</name>
<dbReference type="EMBL" id="QOKW01000022">
    <property type="protein sequence ID" value="KAA0677603.1"/>
    <property type="molecule type" value="Genomic_DNA"/>
</dbReference>
<keyword evidence="2" id="KW-1185">Reference proteome</keyword>
<accession>A0A9W7KQS5</accession>